<keyword evidence="2" id="KW-1185">Reference proteome</keyword>
<reference evidence="1 2" key="1">
    <citation type="submission" date="2021-06" db="EMBL/GenBank/DDBJ databases">
        <title>Caerostris extrusa draft genome.</title>
        <authorList>
            <person name="Kono N."/>
            <person name="Arakawa K."/>
        </authorList>
    </citation>
    <scope>NUCLEOTIDE SEQUENCE [LARGE SCALE GENOMIC DNA]</scope>
</reference>
<accession>A0AAV4M433</accession>
<dbReference type="AlphaFoldDB" id="A0AAV4M433"/>
<dbReference type="Proteomes" id="UP001054945">
    <property type="component" value="Unassembled WGS sequence"/>
</dbReference>
<organism evidence="1 2">
    <name type="scientific">Caerostris extrusa</name>
    <name type="common">Bark spider</name>
    <name type="synonym">Caerostris bankana</name>
    <dbReference type="NCBI Taxonomy" id="172846"/>
    <lineage>
        <taxon>Eukaryota</taxon>
        <taxon>Metazoa</taxon>
        <taxon>Ecdysozoa</taxon>
        <taxon>Arthropoda</taxon>
        <taxon>Chelicerata</taxon>
        <taxon>Arachnida</taxon>
        <taxon>Araneae</taxon>
        <taxon>Araneomorphae</taxon>
        <taxon>Entelegynae</taxon>
        <taxon>Araneoidea</taxon>
        <taxon>Araneidae</taxon>
        <taxon>Caerostris</taxon>
    </lineage>
</organism>
<dbReference type="EMBL" id="BPLR01019385">
    <property type="protein sequence ID" value="GIX67222.1"/>
    <property type="molecule type" value="Genomic_DNA"/>
</dbReference>
<proteinExistence type="predicted"/>
<evidence type="ECO:0000313" key="2">
    <source>
        <dbReference type="Proteomes" id="UP001054945"/>
    </source>
</evidence>
<gene>
    <name evidence="1" type="ORF">CEXT_319801</name>
</gene>
<comment type="caution">
    <text evidence="1">The sequence shown here is derived from an EMBL/GenBank/DDBJ whole genome shotgun (WGS) entry which is preliminary data.</text>
</comment>
<evidence type="ECO:0000313" key="1">
    <source>
        <dbReference type="EMBL" id="GIX67222.1"/>
    </source>
</evidence>
<sequence length="94" mass="10900">MGVNQRGGYNNEKESEKKSLFLRAFARKMKARKSHLNSRTQLFLLELLRHFPSSGHHTTQTADQPIPSDFSFEMNPLQDRDVFHLFPVLKKTGN</sequence>
<protein>
    <submittedName>
        <fullName evidence="1">Uncharacterized protein</fullName>
    </submittedName>
</protein>
<name>A0AAV4M433_CAEEX</name>